<dbReference type="Pfam" id="PF13302">
    <property type="entry name" value="Acetyltransf_3"/>
    <property type="match status" value="1"/>
</dbReference>
<sequence>MIIAETERLILRHFETKDIQSLFLLNSIPEILTYIPGAPMTSIDQAEKIFSDVILVSYEEFGYGRWAVEHKADKKVIGFCGPKYITEFEEVELGYRYLPDYWGQGYGSEAGKSALETFPDFDVHEAIAIILLGNKGSENLAIKLGMEQRNRDSFMGHKVNIFHKHLV</sequence>
<feature type="domain" description="N-acetyltransferase" evidence="1">
    <location>
        <begin position="29"/>
        <end position="167"/>
    </location>
</feature>
<dbReference type="RefSeq" id="WP_013051997.1">
    <property type="nucleotide sequence ID" value="NC_014012.1"/>
</dbReference>
<dbReference type="HOGENOM" id="CLU_013985_3_1_6"/>
<evidence type="ECO:0000313" key="3">
    <source>
        <dbReference type="Proteomes" id="UP000002350"/>
    </source>
</evidence>
<name>D4ZLZ8_SHEVD</name>
<dbReference type="SUPFAM" id="SSF55729">
    <property type="entry name" value="Acyl-CoA N-acyltransferases (Nat)"/>
    <property type="match status" value="1"/>
</dbReference>
<dbReference type="PROSITE" id="PS51186">
    <property type="entry name" value="GNAT"/>
    <property type="match status" value="1"/>
</dbReference>
<accession>D4ZLZ8</accession>
<proteinExistence type="predicted"/>
<dbReference type="eggNOG" id="COG1670">
    <property type="taxonomic scope" value="Bacteria"/>
</dbReference>
<dbReference type="Gene3D" id="3.40.630.30">
    <property type="match status" value="1"/>
</dbReference>
<dbReference type="InterPro" id="IPR016181">
    <property type="entry name" value="Acyl_CoA_acyltransferase"/>
</dbReference>
<organism evidence="2 3">
    <name type="scientific">Shewanella violacea (strain JCM 10179 / CIP 106290 / LMG 19151 / DSS12)</name>
    <dbReference type="NCBI Taxonomy" id="637905"/>
    <lineage>
        <taxon>Bacteria</taxon>
        <taxon>Pseudomonadati</taxon>
        <taxon>Pseudomonadota</taxon>
        <taxon>Gammaproteobacteria</taxon>
        <taxon>Alteromonadales</taxon>
        <taxon>Shewanellaceae</taxon>
        <taxon>Shewanella</taxon>
    </lineage>
</organism>
<protein>
    <submittedName>
        <fullName evidence="2">Acetyltransferase, GNAT family</fullName>
    </submittedName>
</protein>
<dbReference type="Proteomes" id="UP000002350">
    <property type="component" value="Chromosome"/>
</dbReference>
<dbReference type="EMBL" id="AP011177">
    <property type="protein sequence ID" value="BAJ02697.1"/>
    <property type="molecule type" value="Genomic_DNA"/>
</dbReference>
<dbReference type="GO" id="GO:0016747">
    <property type="term" value="F:acyltransferase activity, transferring groups other than amino-acyl groups"/>
    <property type="evidence" value="ECO:0007669"/>
    <property type="project" value="InterPro"/>
</dbReference>
<dbReference type="InterPro" id="IPR051531">
    <property type="entry name" value="N-acetyltransferase"/>
</dbReference>
<dbReference type="STRING" id="637905.SVI_2726"/>
<gene>
    <name evidence="2" type="ordered locus">SVI_2726</name>
</gene>
<dbReference type="PANTHER" id="PTHR43792">
    <property type="entry name" value="GNAT FAMILY, PUTATIVE (AFU_ORTHOLOGUE AFUA_3G00765)-RELATED-RELATED"/>
    <property type="match status" value="1"/>
</dbReference>
<evidence type="ECO:0000313" key="2">
    <source>
        <dbReference type="EMBL" id="BAJ02697.1"/>
    </source>
</evidence>
<dbReference type="InterPro" id="IPR000182">
    <property type="entry name" value="GNAT_dom"/>
</dbReference>
<dbReference type="OrthoDB" id="9801656at2"/>
<evidence type="ECO:0000259" key="1">
    <source>
        <dbReference type="PROSITE" id="PS51186"/>
    </source>
</evidence>
<dbReference type="AlphaFoldDB" id="D4ZLZ8"/>
<reference evidence="3" key="1">
    <citation type="journal article" date="2010" name="Mol. Biosyst.">
        <title>Complete genome sequence and comparative analysis of Shewanella violacea, a psychrophilic and piezophilic bacterium from deep sea floor sediments.</title>
        <authorList>
            <person name="Aono E."/>
            <person name="Baba T."/>
            <person name="Ara T."/>
            <person name="Nishi T."/>
            <person name="Nakamichi T."/>
            <person name="Inamoto E."/>
            <person name="Toyonaga H."/>
            <person name="Hasegawa M."/>
            <person name="Takai Y."/>
            <person name="Okumura Y."/>
            <person name="Baba M."/>
            <person name="Tomita M."/>
            <person name="Kato C."/>
            <person name="Oshima T."/>
            <person name="Nakasone K."/>
            <person name="Mori H."/>
        </authorList>
    </citation>
    <scope>NUCLEOTIDE SEQUENCE [LARGE SCALE GENOMIC DNA]</scope>
    <source>
        <strain evidence="3">JCM 10179 / CIP 106290 / LMG 19151 / DSS12</strain>
    </source>
</reference>
<keyword evidence="3" id="KW-1185">Reference proteome</keyword>
<keyword evidence="2" id="KW-0808">Transferase</keyword>
<dbReference type="PANTHER" id="PTHR43792:SF1">
    <property type="entry name" value="N-ACETYLTRANSFERASE DOMAIN-CONTAINING PROTEIN"/>
    <property type="match status" value="1"/>
</dbReference>
<dbReference type="KEGG" id="svo:SVI_2726"/>